<gene>
    <name evidence="1" type="ORF">GWK17_16640</name>
</gene>
<organism evidence="1 2">
    <name type="scientific">Mesobacillus selenatarsenatis</name>
    <dbReference type="NCBI Taxonomy" id="388741"/>
    <lineage>
        <taxon>Bacteria</taxon>
        <taxon>Bacillati</taxon>
        <taxon>Bacillota</taxon>
        <taxon>Bacilli</taxon>
        <taxon>Bacillales</taxon>
        <taxon>Bacillaceae</taxon>
        <taxon>Mesobacillus</taxon>
    </lineage>
</organism>
<dbReference type="EMBL" id="JAAVUM010000012">
    <property type="protein sequence ID" value="NKE07077.1"/>
    <property type="molecule type" value="Genomic_DNA"/>
</dbReference>
<evidence type="ECO:0000313" key="1">
    <source>
        <dbReference type="EMBL" id="NKE07077.1"/>
    </source>
</evidence>
<sequence length="75" mass="8365">MMIQPSGKDLLDSIQSLILEAEDLEIKQELWDISDALESGSITLDTALFWEHAEARKLLRKAFSDAGFLQITIGS</sequence>
<protein>
    <submittedName>
        <fullName evidence="1">Uncharacterized protein</fullName>
    </submittedName>
</protein>
<comment type="caution">
    <text evidence="1">The sequence shown here is derived from an EMBL/GenBank/DDBJ whole genome shotgun (WGS) entry which is preliminary data.</text>
</comment>
<evidence type="ECO:0000313" key="2">
    <source>
        <dbReference type="Proteomes" id="UP000587942"/>
    </source>
</evidence>
<name>A0A846TP64_9BACI</name>
<reference evidence="1 2" key="1">
    <citation type="submission" date="2020-03" db="EMBL/GenBank/DDBJ databases">
        <authorList>
            <person name="Sun Q."/>
        </authorList>
    </citation>
    <scope>NUCLEOTIDE SEQUENCE [LARGE SCALE GENOMIC DNA]</scope>
    <source>
        <strain evidence="1 2">KACC 21451</strain>
    </source>
</reference>
<proteinExistence type="predicted"/>
<accession>A0A846TP64</accession>
<dbReference type="Proteomes" id="UP000587942">
    <property type="component" value="Unassembled WGS sequence"/>
</dbReference>
<dbReference type="RefSeq" id="WP_167833485.1">
    <property type="nucleotide sequence ID" value="NZ_JAAVUM010000012.1"/>
</dbReference>
<dbReference type="AlphaFoldDB" id="A0A846TP64"/>